<sequence>MVSAPARQSGDTANGARVSSGAFVKDGTLKIHNAVVSAVMTISCTTTPGAYPVRVAQPADSQSSPSEAGRPWGSVRVAAINDQARQECAERVADAPKESEEEDWGPDAPWPQTPWHVLTVQAGGQITAQDNTHLAYDGDVKLTSPGFTRPVVMHGDKGVSATARIRCDTKPGLYTVQWNEADKPATVWARYRVTAAAADCQDPPIDTGAPAVRIAAPIALAVLAALGAGTWLWLRRRSRSAA</sequence>
<keyword evidence="3" id="KW-0614">Plasmid</keyword>
<keyword evidence="2" id="KW-1133">Transmembrane helix</keyword>
<organism evidence="3 4">
    <name type="scientific">Streptomyces goshikiensis</name>
    <dbReference type="NCBI Taxonomy" id="1942"/>
    <lineage>
        <taxon>Bacteria</taxon>
        <taxon>Bacillati</taxon>
        <taxon>Actinomycetota</taxon>
        <taxon>Actinomycetes</taxon>
        <taxon>Kitasatosporales</taxon>
        <taxon>Streptomycetaceae</taxon>
        <taxon>Streptomyces</taxon>
    </lineage>
</organism>
<keyword evidence="2" id="KW-0812">Transmembrane</keyword>
<keyword evidence="4" id="KW-1185">Reference proteome</keyword>
<protein>
    <submittedName>
        <fullName evidence="3">Uncharacterized protein</fullName>
    </submittedName>
</protein>
<name>A0ABZ1RXQ7_9ACTN</name>
<proteinExistence type="predicted"/>
<feature type="region of interest" description="Disordered" evidence="1">
    <location>
        <begin position="85"/>
        <end position="108"/>
    </location>
</feature>
<geneLocation type="plasmid" evidence="3 4">
    <name>unnamed1</name>
</geneLocation>
<evidence type="ECO:0000256" key="2">
    <source>
        <dbReference type="SAM" id="Phobius"/>
    </source>
</evidence>
<evidence type="ECO:0000256" key="1">
    <source>
        <dbReference type="SAM" id="MobiDB-lite"/>
    </source>
</evidence>
<evidence type="ECO:0000313" key="4">
    <source>
        <dbReference type="Proteomes" id="UP001432075"/>
    </source>
</evidence>
<reference evidence="3" key="1">
    <citation type="submission" date="2022-10" db="EMBL/GenBank/DDBJ databases">
        <title>The complete genomes of actinobacterial strains from the NBC collection.</title>
        <authorList>
            <person name="Joergensen T.S."/>
            <person name="Alvarez Arevalo M."/>
            <person name="Sterndorff E.B."/>
            <person name="Faurdal D."/>
            <person name="Vuksanovic O."/>
            <person name="Mourched A.-S."/>
            <person name="Charusanti P."/>
            <person name="Shaw S."/>
            <person name="Blin K."/>
            <person name="Weber T."/>
        </authorList>
    </citation>
    <scope>NUCLEOTIDE SEQUENCE</scope>
    <source>
        <strain evidence="3">NBC_00283</strain>
        <plasmid evidence="3">unnamed1</plasmid>
    </source>
</reference>
<dbReference type="EMBL" id="CP108058">
    <property type="protein sequence ID" value="WUO51171.1"/>
    <property type="molecule type" value="Genomic_DNA"/>
</dbReference>
<gene>
    <name evidence="3" type="ORF">OHU17_35445</name>
</gene>
<dbReference type="RefSeq" id="WP_328777614.1">
    <property type="nucleotide sequence ID" value="NZ_CP108058.1"/>
</dbReference>
<feature type="compositionally biased region" description="Basic and acidic residues" evidence="1">
    <location>
        <begin position="85"/>
        <end position="98"/>
    </location>
</feature>
<evidence type="ECO:0000313" key="3">
    <source>
        <dbReference type="EMBL" id="WUO51171.1"/>
    </source>
</evidence>
<accession>A0ABZ1RXQ7</accession>
<feature type="transmembrane region" description="Helical" evidence="2">
    <location>
        <begin position="214"/>
        <end position="234"/>
    </location>
</feature>
<keyword evidence="2" id="KW-0472">Membrane</keyword>
<dbReference type="Proteomes" id="UP001432075">
    <property type="component" value="Plasmid unnamed1"/>
</dbReference>